<dbReference type="OrthoDB" id="9807274at2"/>
<feature type="transmembrane region" description="Helical" evidence="7">
    <location>
        <begin position="316"/>
        <end position="335"/>
    </location>
</feature>
<keyword evidence="3" id="KW-1003">Cell membrane</keyword>
<dbReference type="PRINTS" id="PR01036">
    <property type="entry name" value="TCRTETB"/>
</dbReference>
<dbReference type="GO" id="GO:0022857">
    <property type="term" value="F:transmembrane transporter activity"/>
    <property type="evidence" value="ECO:0007669"/>
    <property type="project" value="InterPro"/>
</dbReference>
<dbReference type="PANTHER" id="PTHR42718:SF47">
    <property type="entry name" value="METHYL VIOLOGEN RESISTANCE PROTEIN SMVA"/>
    <property type="match status" value="1"/>
</dbReference>
<feature type="transmembrane region" description="Helical" evidence="7">
    <location>
        <begin position="239"/>
        <end position="256"/>
    </location>
</feature>
<name>A0A6I6HJZ9_VARPD</name>
<feature type="transmembrane region" description="Helical" evidence="7">
    <location>
        <begin position="367"/>
        <end position="393"/>
    </location>
</feature>
<dbReference type="AlphaFoldDB" id="A0A6I6HJZ9"/>
<dbReference type="PROSITE" id="PS50850">
    <property type="entry name" value="MFS"/>
    <property type="match status" value="1"/>
</dbReference>
<dbReference type="Proteomes" id="UP000425817">
    <property type="component" value="Chromosome"/>
</dbReference>
<proteinExistence type="predicted"/>
<dbReference type="InterPro" id="IPR036259">
    <property type="entry name" value="MFS_trans_sf"/>
</dbReference>
<evidence type="ECO:0000313" key="10">
    <source>
        <dbReference type="Proteomes" id="UP000425817"/>
    </source>
</evidence>
<feature type="transmembrane region" description="Helical" evidence="7">
    <location>
        <begin position="276"/>
        <end position="296"/>
    </location>
</feature>
<feature type="transmembrane region" description="Helical" evidence="7">
    <location>
        <begin position="414"/>
        <end position="431"/>
    </location>
</feature>
<evidence type="ECO:0000256" key="6">
    <source>
        <dbReference type="ARBA" id="ARBA00023136"/>
    </source>
</evidence>
<dbReference type="PANTHER" id="PTHR42718">
    <property type="entry name" value="MAJOR FACILITATOR SUPERFAMILY MULTIDRUG TRANSPORTER MFSC"/>
    <property type="match status" value="1"/>
</dbReference>
<evidence type="ECO:0000256" key="5">
    <source>
        <dbReference type="ARBA" id="ARBA00022989"/>
    </source>
</evidence>
<sequence>MTGGREESAGRPPPARATAREWTGLAVIALPCMLYSMDLTVLNLAIPSISEDLKPTASQLLWIVDIYGFFVAGLLVTMGTLGDRIGRRRLLIIGAAAFGIASVLAAFSTSANMLIATRALLGVAGATLAPSTLSLIRNMFLDPGQRTVAIGVWISSYSAGAVIGPVLGGVLLQFFPWGSVFLIGVPVMVLLLVLGPILLPEYRDPEAGRLDLASVALSLGAVLAAIYGIKQVAEHGPDAVSALAIVAGVALGWAFARRQGRLADPMIDLRLFRLPAFGISLAAYMLACFVMFGIFLYNAQYLQLVLGLSPLHAGLWSVPSAAAFIAGSMVVSALVRRMRPAFVMGGGLGVAALGFAMLMLLPAEGGLAWMVASTVVSSLGLAPVFTLATDLVVGSAPPERAGVASAISETSSEFGGALGIAILGSIGAAIYRNAMADAVPAGLAGAAEVEAARSTLGGAVALAGQLGGTASAELLDTGRAALLHGLRLTAGICAAVLLAVGALVAVRLRSAGEAAQPKAPPDALPGR</sequence>
<dbReference type="CDD" id="cd17321">
    <property type="entry name" value="MFS_MMR_MDR_like"/>
    <property type="match status" value="1"/>
</dbReference>
<reference evidence="9 10" key="1">
    <citation type="submission" date="2019-12" db="EMBL/GenBank/DDBJ databases">
        <title>Hybrid Genome Assemblies of two High G+C Isolates from Undergraduate Microbiology Courses.</title>
        <authorList>
            <person name="Ne Ville C.J."/>
            <person name="Enright D."/>
            <person name="Hernandez I."/>
            <person name="Dodsworth J."/>
            <person name="Orwin P.M."/>
        </authorList>
    </citation>
    <scope>NUCLEOTIDE SEQUENCE [LARGE SCALE GENOMIC DNA]</scope>
    <source>
        <strain evidence="9 10">CSUSB</strain>
    </source>
</reference>
<dbReference type="GO" id="GO:0005886">
    <property type="term" value="C:plasma membrane"/>
    <property type="evidence" value="ECO:0007669"/>
    <property type="project" value="UniProtKB-SubCell"/>
</dbReference>
<dbReference type="InterPro" id="IPR020846">
    <property type="entry name" value="MFS_dom"/>
</dbReference>
<feature type="transmembrane region" description="Helical" evidence="7">
    <location>
        <begin position="90"/>
        <end position="109"/>
    </location>
</feature>
<evidence type="ECO:0000256" key="2">
    <source>
        <dbReference type="ARBA" id="ARBA00022448"/>
    </source>
</evidence>
<feature type="transmembrane region" description="Helical" evidence="7">
    <location>
        <begin position="342"/>
        <end position="361"/>
    </location>
</feature>
<keyword evidence="5 7" id="KW-1133">Transmembrane helix</keyword>
<feature type="transmembrane region" description="Helical" evidence="7">
    <location>
        <begin position="148"/>
        <end position="168"/>
    </location>
</feature>
<feature type="transmembrane region" description="Helical" evidence="7">
    <location>
        <begin position="488"/>
        <end position="508"/>
    </location>
</feature>
<feature type="domain" description="Major facilitator superfamily (MFS) profile" evidence="8">
    <location>
        <begin position="24"/>
        <end position="513"/>
    </location>
</feature>
<keyword evidence="2" id="KW-0813">Transport</keyword>
<dbReference type="RefSeq" id="WP_157614621.1">
    <property type="nucleotide sequence ID" value="NZ_CP046622.1"/>
</dbReference>
<feature type="transmembrane region" description="Helical" evidence="7">
    <location>
        <begin position="21"/>
        <end position="46"/>
    </location>
</feature>
<protein>
    <submittedName>
        <fullName evidence="9">MFS transporter</fullName>
    </submittedName>
</protein>
<evidence type="ECO:0000256" key="3">
    <source>
        <dbReference type="ARBA" id="ARBA00022475"/>
    </source>
</evidence>
<dbReference type="InterPro" id="IPR011701">
    <property type="entry name" value="MFS"/>
</dbReference>
<evidence type="ECO:0000313" key="9">
    <source>
        <dbReference type="EMBL" id="QGW83204.1"/>
    </source>
</evidence>
<dbReference type="EMBL" id="CP046622">
    <property type="protein sequence ID" value="QGW83204.1"/>
    <property type="molecule type" value="Genomic_DNA"/>
</dbReference>
<evidence type="ECO:0000259" key="8">
    <source>
        <dbReference type="PROSITE" id="PS50850"/>
    </source>
</evidence>
<evidence type="ECO:0000256" key="4">
    <source>
        <dbReference type="ARBA" id="ARBA00022692"/>
    </source>
</evidence>
<feature type="transmembrane region" description="Helical" evidence="7">
    <location>
        <begin position="174"/>
        <end position="198"/>
    </location>
</feature>
<dbReference type="Gene3D" id="1.20.1250.20">
    <property type="entry name" value="MFS general substrate transporter like domains"/>
    <property type="match status" value="1"/>
</dbReference>
<gene>
    <name evidence="9" type="ORF">GOQ09_17195</name>
</gene>
<feature type="transmembrane region" description="Helical" evidence="7">
    <location>
        <begin position="115"/>
        <end position="136"/>
    </location>
</feature>
<feature type="transmembrane region" description="Helical" evidence="7">
    <location>
        <begin position="210"/>
        <end position="227"/>
    </location>
</feature>
<feature type="transmembrane region" description="Helical" evidence="7">
    <location>
        <begin position="58"/>
        <end position="78"/>
    </location>
</feature>
<keyword evidence="6 7" id="KW-0472">Membrane</keyword>
<dbReference type="SUPFAM" id="SSF103473">
    <property type="entry name" value="MFS general substrate transporter"/>
    <property type="match status" value="1"/>
</dbReference>
<accession>A0A6I6HJZ9</accession>
<comment type="subcellular location">
    <subcellularLocation>
        <location evidence="1">Cell membrane</location>
        <topology evidence="1">Multi-pass membrane protein</topology>
    </subcellularLocation>
</comment>
<organism evidence="9 10">
    <name type="scientific">Variovorax paradoxus</name>
    <dbReference type="NCBI Taxonomy" id="34073"/>
    <lineage>
        <taxon>Bacteria</taxon>
        <taxon>Pseudomonadati</taxon>
        <taxon>Pseudomonadota</taxon>
        <taxon>Betaproteobacteria</taxon>
        <taxon>Burkholderiales</taxon>
        <taxon>Comamonadaceae</taxon>
        <taxon>Variovorax</taxon>
    </lineage>
</organism>
<evidence type="ECO:0000256" key="7">
    <source>
        <dbReference type="SAM" id="Phobius"/>
    </source>
</evidence>
<dbReference type="Pfam" id="PF07690">
    <property type="entry name" value="MFS_1"/>
    <property type="match status" value="1"/>
</dbReference>
<evidence type="ECO:0000256" key="1">
    <source>
        <dbReference type="ARBA" id="ARBA00004651"/>
    </source>
</evidence>
<keyword evidence="4 7" id="KW-0812">Transmembrane</keyword>